<organism evidence="9 10">
    <name type="scientific">Azospirillum humicireducens</name>
    <dbReference type="NCBI Taxonomy" id="1226968"/>
    <lineage>
        <taxon>Bacteria</taxon>
        <taxon>Pseudomonadati</taxon>
        <taxon>Pseudomonadota</taxon>
        <taxon>Alphaproteobacteria</taxon>
        <taxon>Rhodospirillales</taxon>
        <taxon>Azospirillaceae</taxon>
        <taxon>Azospirillum</taxon>
    </lineage>
</organism>
<feature type="domain" description="T-SNARE coiled-coil homology" evidence="8">
    <location>
        <begin position="151"/>
        <end position="213"/>
    </location>
</feature>
<dbReference type="EMBL" id="CP028905">
    <property type="protein sequence ID" value="AWB08099.1"/>
    <property type="molecule type" value="Genomic_DNA"/>
</dbReference>
<feature type="region of interest" description="Disordered" evidence="6">
    <location>
        <begin position="80"/>
        <end position="104"/>
    </location>
</feature>
<dbReference type="Proteomes" id="UP000077405">
    <property type="component" value="Plasmid pYZ4"/>
</dbReference>
<evidence type="ECO:0000259" key="8">
    <source>
        <dbReference type="PROSITE" id="PS50192"/>
    </source>
</evidence>
<dbReference type="GO" id="GO:0004888">
    <property type="term" value="F:transmembrane signaling receptor activity"/>
    <property type="evidence" value="ECO:0007669"/>
    <property type="project" value="InterPro"/>
</dbReference>
<keyword evidence="2" id="KW-0997">Cell inner membrane</keyword>
<dbReference type="PRINTS" id="PR00260">
    <property type="entry name" value="CHEMTRNSDUCR"/>
</dbReference>
<name>A0A2R4VUH8_9PROT</name>
<dbReference type="Pfam" id="PF00015">
    <property type="entry name" value="MCPsignal"/>
    <property type="match status" value="1"/>
</dbReference>
<evidence type="ECO:0000313" key="10">
    <source>
        <dbReference type="Proteomes" id="UP000077405"/>
    </source>
</evidence>
<dbReference type="InterPro" id="IPR004089">
    <property type="entry name" value="MCPsignal_dom"/>
</dbReference>
<evidence type="ECO:0000256" key="3">
    <source>
        <dbReference type="ARBA" id="ARBA00023224"/>
    </source>
</evidence>
<dbReference type="GO" id="GO:0006935">
    <property type="term" value="P:chemotaxis"/>
    <property type="evidence" value="ECO:0007669"/>
    <property type="project" value="InterPro"/>
</dbReference>
<keyword evidence="10" id="KW-1185">Reference proteome</keyword>
<dbReference type="GO" id="GO:0007165">
    <property type="term" value="P:signal transduction"/>
    <property type="evidence" value="ECO:0007669"/>
    <property type="project" value="UniProtKB-KW"/>
</dbReference>
<dbReference type="PANTHER" id="PTHR32089">
    <property type="entry name" value="METHYL-ACCEPTING CHEMOTAXIS PROTEIN MCPB"/>
    <property type="match status" value="1"/>
</dbReference>
<geneLocation type="plasmid" evidence="9 10">
    <name>pYZ4</name>
</geneLocation>
<keyword evidence="2" id="KW-0472">Membrane</keyword>
<dbReference type="PROSITE" id="PS50192">
    <property type="entry name" value="T_SNARE"/>
    <property type="match status" value="1"/>
</dbReference>
<dbReference type="SUPFAM" id="SSF58104">
    <property type="entry name" value="Methyl-accepting chemotaxis protein (MCP) signaling domain"/>
    <property type="match status" value="1"/>
</dbReference>
<keyword evidence="2" id="KW-1003">Cell membrane</keyword>
<gene>
    <name evidence="9" type="ORF">A6A40_23985</name>
</gene>
<feature type="compositionally biased region" description="Basic and acidic residues" evidence="6">
    <location>
        <begin position="80"/>
        <end position="95"/>
    </location>
</feature>
<evidence type="ECO:0000256" key="1">
    <source>
        <dbReference type="ARBA" id="ARBA00004429"/>
    </source>
</evidence>
<protein>
    <recommendedName>
        <fullName evidence="11">Methyl-accepting transducer domain-containing protein</fullName>
    </recommendedName>
</protein>
<evidence type="ECO:0000256" key="5">
    <source>
        <dbReference type="PROSITE-ProRule" id="PRU00284"/>
    </source>
</evidence>
<comment type="similarity">
    <text evidence="4">Belongs to the methyl-accepting chemotaxis (MCP) protein family.</text>
</comment>
<evidence type="ECO:0000256" key="4">
    <source>
        <dbReference type="ARBA" id="ARBA00029447"/>
    </source>
</evidence>
<evidence type="ECO:0000256" key="2">
    <source>
        <dbReference type="ARBA" id="ARBA00022519"/>
    </source>
</evidence>
<reference evidence="9 10" key="1">
    <citation type="submission" date="2018-04" db="EMBL/GenBank/DDBJ databases">
        <title>Complete genome sequence of the nitrogen-fixing bacterium Azospirillum humicireducens type strain SgZ-5.</title>
        <authorList>
            <person name="Yu Z."/>
        </authorList>
    </citation>
    <scope>NUCLEOTIDE SEQUENCE [LARGE SCALE GENOMIC DNA]</scope>
    <source>
        <strain evidence="9 10">SgZ-5</strain>
        <plasmid evidence="9 10">pYZ4</plasmid>
    </source>
</reference>
<evidence type="ECO:0000256" key="6">
    <source>
        <dbReference type="SAM" id="MobiDB-lite"/>
    </source>
</evidence>
<dbReference type="PROSITE" id="PS50111">
    <property type="entry name" value="CHEMOTAXIS_TRANSDUC_2"/>
    <property type="match status" value="1"/>
</dbReference>
<evidence type="ECO:0000313" key="9">
    <source>
        <dbReference type="EMBL" id="AWB08099.1"/>
    </source>
</evidence>
<sequence>MRSLGDGRGRFHRILGWHNRKLGQRAVGILTPRGARDDAGRWCRGTDERECRNRRVRHRGTRRVDSGNLAADLALLPDRFRGDGRGGRGSGRHDPACGCRQTGRGHRATIEAARAGEAGKGFAVVAGEVKALAAQTAKATDEIQATVSGIESISETAVTRIQEVSATVTRMNEITATIAAAIEQQGAATREIADNINNAAESTRRVSGNVGVVRQAVDSTAGVALDVLDAAGALSEESKRLNREVSSFLGTVRAA</sequence>
<dbReference type="GO" id="GO:0005886">
    <property type="term" value="C:plasma membrane"/>
    <property type="evidence" value="ECO:0007669"/>
    <property type="project" value="UniProtKB-SubCell"/>
</dbReference>
<dbReference type="SMART" id="SM00283">
    <property type="entry name" value="MA"/>
    <property type="match status" value="1"/>
</dbReference>
<keyword evidence="9" id="KW-0614">Plasmid</keyword>
<dbReference type="PANTHER" id="PTHR32089:SF112">
    <property type="entry name" value="LYSOZYME-LIKE PROTEIN-RELATED"/>
    <property type="match status" value="1"/>
</dbReference>
<dbReference type="KEGG" id="ahu:A6A40_23985"/>
<dbReference type="AlphaFoldDB" id="A0A2R4VUH8"/>
<feature type="domain" description="Methyl-accepting transducer" evidence="7">
    <location>
        <begin position="107"/>
        <end position="221"/>
    </location>
</feature>
<comment type="subcellular location">
    <subcellularLocation>
        <location evidence="1">Cell inner membrane</location>
        <topology evidence="1">Multi-pass membrane protein</topology>
    </subcellularLocation>
</comment>
<dbReference type="Gene3D" id="1.10.287.950">
    <property type="entry name" value="Methyl-accepting chemotaxis protein"/>
    <property type="match status" value="1"/>
</dbReference>
<proteinExistence type="inferred from homology"/>
<dbReference type="InterPro" id="IPR004090">
    <property type="entry name" value="Chemotax_Me-accpt_rcpt"/>
</dbReference>
<evidence type="ECO:0008006" key="11">
    <source>
        <dbReference type="Google" id="ProtNLM"/>
    </source>
</evidence>
<keyword evidence="3 5" id="KW-0807">Transducer</keyword>
<evidence type="ECO:0000259" key="7">
    <source>
        <dbReference type="PROSITE" id="PS50111"/>
    </source>
</evidence>
<accession>A0A2R4VUH8</accession>
<dbReference type="InterPro" id="IPR000727">
    <property type="entry name" value="T_SNARE_dom"/>
</dbReference>